<evidence type="ECO:0000256" key="2">
    <source>
        <dbReference type="ARBA" id="ARBA00023295"/>
    </source>
</evidence>
<dbReference type="InterPro" id="IPR001223">
    <property type="entry name" value="Glyco_hydro18_cat"/>
</dbReference>
<dbReference type="InterPro" id="IPR029070">
    <property type="entry name" value="Chitinase_insertion_sf"/>
</dbReference>
<keyword evidence="1 3" id="KW-0378">Hydrolase</keyword>
<dbReference type="Gene3D" id="3.10.50.10">
    <property type="match status" value="1"/>
</dbReference>
<proteinExistence type="inferred from homology"/>
<evidence type="ECO:0000256" key="1">
    <source>
        <dbReference type="ARBA" id="ARBA00022801"/>
    </source>
</evidence>
<dbReference type="InterPro" id="IPR011583">
    <property type="entry name" value="Chitinase_II/V-like_cat"/>
</dbReference>
<dbReference type="SUPFAM" id="SSF54556">
    <property type="entry name" value="Chitinase insertion domain"/>
    <property type="match status" value="1"/>
</dbReference>
<dbReference type="InterPro" id="IPR001579">
    <property type="entry name" value="Glyco_hydro_18_chit_AS"/>
</dbReference>
<dbReference type="EMBL" id="JARBDR010000214">
    <property type="protein sequence ID" value="KAJ8318036.1"/>
    <property type="molecule type" value="Genomic_DNA"/>
</dbReference>
<dbReference type="PANTHER" id="PTHR11177:SF317">
    <property type="entry name" value="CHITINASE 12-RELATED"/>
    <property type="match status" value="1"/>
</dbReference>
<dbReference type="InterPro" id="IPR050314">
    <property type="entry name" value="Glycosyl_Hydrlase_18"/>
</dbReference>
<feature type="domain" description="GH18" evidence="5">
    <location>
        <begin position="1"/>
        <end position="129"/>
    </location>
</feature>
<dbReference type="PROSITE" id="PS01095">
    <property type="entry name" value="GH18_1"/>
    <property type="match status" value="1"/>
</dbReference>
<accession>A0ABQ9FL81</accession>
<comment type="similarity">
    <text evidence="4">Belongs to the glycosyl hydrolase 18 family.</text>
</comment>
<dbReference type="PANTHER" id="PTHR11177">
    <property type="entry name" value="CHITINASE"/>
    <property type="match status" value="1"/>
</dbReference>
<reference evidence="6 7" key="1">
    <citation type="submission" date="2022-12" db="EMBL/GenBank/DDBJ databases">
        <title>Chromosome-level genome of Tegillarca granosa.</title>
        <authorList>
            <person name="Kim J."/>
        </authorList>
    </citation>
    <scope>NUCLEOTIDE SEQUENCE [LARGE SCALE GENOMIC DNA]</scope>
    <source>
        <strain evidence="6">Teg-2019</strain>
        <tissue evidence="6">Adductor muscle</tissue>
    </source>
</reference>
<evidence type="ECO:0000259" key="5">
    <source>
        <dbReference type="PROSITE" id="PS51910"/>
    </source>
</evidence>
<dbReference type="Proteomes" id="UP001217089">
    <property type="component" value="Unassembled WGS sequence"/>
</dbReference>
<gene>
    <name evidence="6" type="ORF">KUTeg_003127</name>
</gene>
<evidence type="ECO:0000313" key="7">
    <source>
        <dbReference type="Proteomes" id="UP001217089"/>
    </source>
</evidence>
<evidence type="ECO:0000313" key="6">
    <source>
        <dbReference type="EMBL" id="KAJ8318036.1"/>
    </source>
</evidence>
<evidence type="ECO:0000256" key="3">
    <source>
        <dbReference type="RuleBase" id="RU000489"/>
    </source>
</evidence>
<keyword evidence="2 3" id="KW-0326">Glycosidase</keyword>
<organism evidence="6 7">
    <name type="scientific">Tegillarca granosa</name>
    <name type="common">Malaysian cockle</name>
    <name type="synonym">Anadara granosa</name>
    <dbReference type="NCBI Taxonomy" id="220873"/>
    <lineage>
        <taxon>Eukaryota</taxon>
        <taxon>Metazoa</taxon>
        <taxon>Spiralia</taxon>
        <taxon>Lophotrochozoa</taxon>
        <taxon>Mollusca</taxon>
        <taxon>Bivalvia</taxon>
        <taxon>Autobranchia</taxon>
        <taxon>Pteriomorphia</taxon>
        <taxon>Arcoida</taxon>
        <taxon>Arcoidea</taxon>
        <taxon>Arcidae</taxon>
        <taxon>Tegillarca</taxon>
    </lineage>
</organism>
<sequence>MSGCLYMAIPSPSKTQVHTGINDPIRAAGQAGQFTNQAGILAYYEICKMIKNGATRHWIDGAEVPYLVQRDQWVGYDDPESLRKKVDFVKQNGFGGIMVWALTLDDFSGTCGDGNFPLMHAINDELNKAGPVAVNGIGKFKPENIDPNLCTHLNYAFATLNGNKLKAFEWNDESTPWMKGMYEKFNDLKKQNPSLKTLLAVGGWNLASGPFHRMVATDSSRREFATTSIEFLRKNGFDGLDLDWEYPTLRGGAADDKHKFTQLCQVLREEFEKEAQRTGKPRLLLSAAVAAGKDKIDVAYEIPEISKNLDWINLMTYDLHGSWEDHTGEDAPLHGMPGETGNDTFLNVEYAANYWAKNGAPKDKINVGMPLYGHTFTLKDASHSDINDPIRAADL</sequence>
<comment type="caution">
    <text evidence="6">The sequence shown here is derived from an EMBL/GenBank/DDBJ whole genome shotgun (WGS) entry which is preliminary data.</text>
</comment>
<dbReference type="Pfam" id="PF00704">
    <property type="entry name" value="Glyco_hydro_18"/>
    <property type="match status" value="2"/>
</dbReference>
<protein>
    <recommendedName>
        <fullName evidence="5">GH18 domain-containing protein</fullName>
    </recommendedName>
</protein>
<evidence type="ECO:0000256" key="4">
    <source>
        <dbReference type="RuleBase" id="RU004453"/>
    </source>
</evidence>
<keyword evidence="7" id="KW-1185">Reference proteome</keyword>
<dbReference type="Gene3D" id="3.20.20.80">
    <property type="entry name" value="Glycosidases"/>
    <property type="match status" value="1"/>
</dbReference>
<dbReference type="SMART" id="SM00636">
    <property type="entry name" value="Glyco_18"/>
    <property type="match status" value="1"/>
</dbReference>
<feature type="domain" description="GH18" evidence="5">
    <location>
        <begin position="126"/>
        <end position="395"/>
    </location>
</feature>
<dbReference type="SUPFAM" id="SSF51445">
    <property type="entry name" value="(Trans)glycosidases"/>
    <property type="match status" value="2"/>
</dbReference>
<dbReference type="InterPro" id="IPR017853">
    <property type="entry name" value="GH"/>
</dbReference>
<dbReference type="PROSITE" id="PS51910">
    <property type="entry name" value="GH18_2"/>
    <property type="match status" value="2"/>
</dbReference>
<name>A0ABQ9FL81_TEGGR</name>